<dbReference type="AlphaFoldDB" id="A0AB39KPN3"/>
<keyword evidence="2" id="KW-0808">Transferase</keyword>
<organism evidence="3">
    <name type="scientific">Caulobacter sp. 73W</name>
    <dbReference type="NCBI Taxonomy" id="3161137"/>
    <lineage>
        <taxon>Bacteria</taxon>
        <taxon>Pseudomonadati</taxon>
        <taxon>Pseudomonadota</taxon>
        <taxon>Alphaproteobacteria</taxon>
        <taxon>Caulobacterales</taxon>
        <taxon>Caulobacteraceae</taxon>
        <taxon>Caulobacter</taxon>
    </lineage>
</organism>
<dbReference type="PANTHER" id="PTHR34136">
    <property type="match status" value="1"/>
</dbReference>
<proteinExistence type="predicted"/>
<evidence type="ECO:0000256" key="2">
    <source>
        <dbReference type="ARBA" id="ARBA00022679"/>
    </source>
</evidence>
<accession>A0AB39KPN3</accession>
<dbReference type="GO" id="GO:0016758">
    <property type="term" value="F:hexosyltransferase activity"/>
    <property type="evidence" value="ECO:0007669"/>
    <property type="project" value="TreeGrafter"/>
</dbReference>
<keyword evidence="1" id="KW-0328">Glycosyltransferase</keyword>
<gene>
    <name evidence="3" type="ORF">ABOZ73_11910</name>
</gene>
<dbReference type="RefSeq" id="WP_369058366.1">
    <property type="nucleotide sequence ID" value="NZ_CP158375.1"/>
</dbReference>
<protein>
    <submittedName>
        <fullName evidence="3">WecB/TagA/CpsF family glycosyltransferase</fullName>
    </submittedName>
</protein>
<sequence length="257" mass="27976">MSDPFPSVRFAGLRFTPMTVEQSVRALADRPASAPLSAFVTPNAEHAFLRRKDPEFAACGDACFVSTNDSRILGRAALLGGLQLHFAPGAYVVRALFDEVIKPDTAMTVIGGTEPMIADLRAQYGLTNLKQHIPPMGFINKPQAVADAIDFVVANPARFIFVAMGPPQSEKFCQRLSADGRATGLALCIGSSLTVLTGASNPAPDWMEHSGLVWLYRLVTEPKRLWKRYLVRGMFGLSLALRDAVRLRLGLLKPTHV</sequence>
<evidence type="ECO:0000256" key="1">
    <source>
        <dbReference type="ARBA" id="ARBA00022676"/>
    </source>
</evidence>
<dbReference type="InterPro" id="IPR004629">
    <property type="entry name" value="WecG_TagA_CpsF"/>
</dbReference>
<reference evidence="3" key="1">
    <citation type="submission" date="2024-06" db="EMBL/GenBank/DDBJ databases">
        <title>Caulobacter inopinatus, sp. nov.</title>
        <authorList>
            <person name="Donachie S.P."/>
        </authorList>
    </citation>
    <scope>NUCLEOTIDE SEQUENCE</scope>
    <source>
        <strain evidence="3">73W</strain>
    </source>
</reference>
<dbReference type="Pfam" id="PF03808">
    <property type="entry name" value="Glyco_tran_WecG"/>
    <property type="match status" value="1"/>
</dbReference>
<name>A0AB39KPN3_9CAUL</name>
<dbReference type="EMBL" id="CP158375">
    <property type="protein sequence ID" value="XDO95517.1"/>
    <property type="molecule type" value="Genomic_DNA"/>
</dbReference>
<dbReference type="PANTHER" id="PTHR34136:SF1">
    <property type="entry name" value="UDP-N-ACETYL-D-MANNOSAMINURONIC ACID TRANSFERASE"/>
    <property type="match status" value="1"/>
</dbReference>
<evidence type="ECO:0000313" key="3">
    <source>
        <dbReference type="EMBL" id="XDO95517.1"/>
    </source>
</evidence>
<dbReference type="CDD" id="cd06533">
    <property type="entry name" value="Glyco_transf_WecG_TagA"/>
    <property type="match status" value="1"/>
</dbReference>